<dbReference type="EMBL" id="BLLF01001373">
    <property type="protein sequence ID" value="GFH18881.1"/>
    <property type="molecule type" value="Genomic_DNA"/>
</dbReference>
<accession>A0A699Z9M9</accession>
<feature type="non-terminal residue" evidence="1">
    <location>
        <position position="84"/>
    </location>
</feature>
<name>A0A699Z9M9_HAELA</name>
<feature type="non-terminal residue" evidence="1">
    <location>
        <position position="1"/>
    </location>
</feature>
<dbReference type="AlphaFoldDB" id="A0A699Z9M9"/>
<comment type="caution">
    <text evidence="1">The sequence shown here is derived from an EMBL/GenBank/DDBJ whole genome shotgun (WGS) entry which is preliminary data.</text>
</comment>
<gene>
    <name evidence="1" type="ORF">HaLaN_15751</name>
</gene>
<evidence type="ECO:0000313" key="1">
    <source>
        <dbReference type="EMBL" id="GFH18881.1"/>
    </source>
</evidence>
<dbReference type="Proteomes" id="UP000485058">
    <property type="component" value="Unassembled WGS sequence"/>
</dbReference>
<proteinExistence type="predicted"/>
<organism evidence="1 2">
    <name type="scientific">Haematococcus lacustris</name>
    <name type="common">Green alga</name>
    <name type="synonym">Haematococcus pluvialis</name>
    <dbReference type="NCBI Taxonomy" id="44745"/>
    <lineage>
        <taxon>Eukaryota</taxon>
        <taxon>Viridiplantae</taxon>
        <taxon>Chlorophyta</taxon>
        <taxon>core chlorophytes</taxon>
        <taxon>Chlorophyceae</taxon>
        <taxon>CS clade</taxon>
        <taxon>Chlamydomonadales</taxon>
        <taxon>Haematococcaceae</taxon>
        <taxon>Haematococcus</taxon>
    </lineage>
</organism>
<keyword evidence="2" id="KW-1185">Reference proteome</keyword>
<evidence type="ECO:0000313" key="2">
    <source>
        <dbReference type="Proteomes" id="UP000485058"/>
    </source>
</evidence>
<protein>
    <submittedName>
        <fullName evidence="1">Uncharacterized protein</fullName>
    </submittedName>
</protein>
<reference evidence="1 2" key="1">
    <citation type="submission" date="2020-02" db="EMBL/GenBank/DDBJ databases">
        <title>Draft genome sequence of Haematococcus lacustris strain NIES-144.</title>
        <authorList>
            <person name="Morimoto D."/>
            <person name="Nakagawa S."/>
            <person name="Yoshida T."/>
            <person name="Sawayama S."/>
        </authorList>
    </citation>
    <scope>NUCLEOTIDE SEQUENCE [LARGE SCALE GENOMIC DNA]</scope>
    <source>
        <strain evidence="1 2">NIES-144</strain>
    </source>
</reference>
<sequence length="84" mass="9865">MHFIYCGCRQPGVWGQCRCYRSSCFLFCSDCPSCGQGHRQCQCDRHGFSGRLWLWLSKRLRHGHRLRSRTSHCLGLCLGFQWLP</sequence>